<evidence type="ECO:0000256" key="1">
    <source>
        <dbReference type="SAM" id="SignalP"/>
    </source>
</evidence>
<dbReference type="OrthoDB" id="3669864at2"/>
<sequence>MHNQSKGQFTRSLFNLNVAALLIGCSAFAQAKAPQTYTYSNQFAGNNQWVQYGSFPVHGGSTLKAVMSPIASDPDSDPDLYVQWGAEPAYNSFVCRPSTEFVDEVCELTVPVGVTEAFVGVKGWAFNSDFDLTVTHQAPDTDYWAGDVGNTEWARHAPYSVTPGRVFKVVMTPNDNGYPDSDADLYVQFGSDPWFGNHSCWASTQSEERVCEIVVPEGETQAYVAVLGYGFHASYEVKVTYQ</sequence>
<comment type="caution">
    <text evidence="2">The sequence shown here is derived from an EMBL/GenBank/DDBJ whole genome shotgun (WGS) entry which is preliminary data.</text>
</comment>
<keyword evidence="3" id="KW-1185">Reference proteome</keyword>
<dbReference type="RefSeq" id="WP_142933746.1">
    <property type="nucleotide sequence ID" value="NZ_ML660169.1"/>
</dbReference>
<evidence type="ECO:0000313" key="2">
    <source>
        <dbReference type="EMBL" id="TQV85055.1"/>
    </source>
</evidence>
<protein>
    <submittedName>
        <fullName evidence="2">Uncharacterized protein</fullName>
    </submittedName>
</protein>
<proteinExistence type="predicted"/>
<evidence type="ECO:0000313" key="3">
    <source>
        <dbReference type="Proteomes" id="UP000315439"/>
    </source>
</evidence>
<gene>
    <name evidence="2" type="ORF">FLL46_21955</name>
</gene>
<feature type="chain" id="PRO_5021844608" evidence="1">
    <location>
        <begin position="32"/>
        <end position="242"/>
    </location>
</feature>
<organism evidence="2 3">
    <name type="scientific">Aliikangiella coralliicola</name>
    <dbReference type="NCBI Taxonomy" id="2592383"/>
    <lineage>
        <taxon>Bacteria</taxon>
        <taxon>Pseudomonadati</taxon>
        <taxon>Pseudomonadota</taxon>
        <taxon>Gammaproteobacteria</taxon>
        <taxon>Oceanospirillales</taxon>
        <taxon>Pleioneaceae</taxon>
        <taxon>Aliikangiella</taxon>
    </lineage>
</organism>
<accession>A0A545U6F2</accession>
<feature type="signal peptide" evidence="1">
    <location>
        <begin position="1"/>
        <end position="31"/>
    </location>
</feature>
<dbReference type="AlphaFoldDB" id="A0A545U6F2"/>
<keyword evidence="1" id="KW-0732">Signal</keyword>
<name>A0A545U6F2_9GAMM</name>
<dbReference type="PROSITE" id="PS51257">
    <property type="entry name" value="PROKAR_LIPOPROTEIN"/>
    <property type="match status" value="1"/>
</dbReference>
<dbReference type="EMBL" id="VIKS01000013">
    <property type="protein sequence ID" value="TQV85055.1"/>
    <property type="molecule type" value="Genomic_DNA"/>
</dbReference>
<reference evidence="2 3" key="1">
    <citation type="submission" date="2019-07" db="EMBL/GenBank/DDBJ databases">
        <title>Draft genome for Aliikangiella sp. M105.</title>
        <authorList>
            <person name="Wang G."/>
        </authorList>
    </citation>
    <scope>NUCLEOTIDE SEQUENCE [LARGE SCALE GENOMIC DNA]</scope>
    <source>
        <strain evidence="2 3">M105</strain>
    </source>
</reference>
<dbReference type="Proteomes" id="UP000315439">
    <property type="component" value="Unassembled WGS sequence"/>
</dbReference>
<dbReference type="Gene3D" id="2.60.120.380">
    <property type="match status" value="2"/>
</dbReference>